<accession>A0AA35TD96</accession>
<dbReference type="AlphaFoldDB" id="A0AA35TD96"/>
<feature type="region of interest" description="Disordered" evidence="1">
    <location>
        <begin position="245"/>
        <end position="285"/>
    </location>
</feature>
<comment type="caution">
    <text evidence="2">The sequence shown here is derived from an EMBL/GenBank/DDBJ whole genome shotgun (WGS) entry which is preliminary data.</text>
</comment>
<name>A0AA35TD96_GEOBA</name>
<sequence>MASISPSVSRGKGGGVVRAEASTQTMVGLHRANAQLQQELDKIDRQAFTAVSNIANHQQAMKMSWRRLEAQRNSPKSTRAKVECSDQQPAAPRKGLLMSSNKTRLYVSATPNIYSGQSSEQQSRGSDSEGETVGSHRASGMAQDDTEVGGRFSRQSGRLTSSSPYVSSPFMYRRGSEASPSPLASSSASFKLPPIPSSSSQPSLVATTNKDTLLKVSHMMGLDTQSTGPKSFRGFYTDRALARFGAAQRREDESMSSGEGRGGGEMREHQEGEEGEEEEGKEVTLAQKFEKIKSCRYIRHYRPDGTAVDEPFELLH</sequence>
<gene>
    <name evidence="2" type="ORF">GBAR_LOCUS25340</name>
</gene>
<dbReference type="EMBL" id="CASHTH010003506">
    <property type="protein sequence ID" value="CAI8045824.1"/>
    <property type="molecule type" value="Genomic_DNA"/>
</dbReference>
<feature type="compositionally biased region" description="Polar residues" evidence="1">
    <location>
        <begin position="153"/>
        <end position="166"/>
    </location>
</feature>
<feature type="compositionally biased region" description="Polar residues" evidence="1">
    <location>
        <begin position="98"/>
        <end position="114"/>
    </location>
</feature>
<organism evidence="2 3">
    <name type="scientific">Geodia barretti</name>
    <name type="common">Barrett's horny sponge</name>
    <dbReference type="NCBI Taxonomy" id="519541"/>
    <lineage>
        <taxon>Eukaryota</taxon>
        <taxon>Metazoa</taxon>
        <taxon>Porifera</taxon>
        <taxon>Demospongiae</taxon>
        <taxon>Heteroscleromorpha</taxon>
        <taxon>Tetractinellida</taxon>
        <taxon>Astrophorina</taxon>
        <taxon>Geodiidae</taxon>
        <taxon>Geodia</taxon>
    </lineage>
</organism>
<evidence type="ECO:0000313" key="3">
    <source>
        <dbReference type="Proteomes" id="UP001174909"/>
    </source>
</evidence>
<feature type="region of interest" description="Disordered" evidence="1">
    <location>
        <begin position="67"/>
        <end position="206"/>
    </location>
</feature>
<feature type="compositionally biased region" description="Low complexity" evidence="1">
    <location>
        <begin position="177"/>
        <end position="189"/>
    </location>
</feature>
<keyword evidence="3" id="KW-1185">Reference proteome</keyword>
<proteinExistence type="predicted"/>
<evidence type="ECO:0000313" key="2">
    <source>
        <dbReference type="EMBL" id="CAI8045824.1"/>
    </source>
</evidence>
<dbReference type="Proteomes" id="UP001174909">
    <property type="component" value="Unassembled WGS sequence"/>
</dbReference>
<feature type="compositionally biased region" description="Low complexity" evidence="1">
    <location>
        <begin position="115"/>
        <end position="125"/>
    </location>
</feature>
<reference evidence="2" key="1">
    <citation type="submission" date="2023-03" db="EMBL/GenBank/DDBJ databases">
        <authorList>
            <person name="Steffen K."/>
            <person name="Cardenas P."/>
        </authorList>
    </citation>
    <scope>NUCLEOTIDE SEQUENCE</scope>
</reference>
<feature type="compositionally biased region" description="Basic and acidic residues" evidence="1">
    <location>
        <begin position="262"/>
        <end position="272"/>
    </location>
</feature>
<protein>
    <submittedName>
        <fullName evidence="2">Uncharacterized protein</fullName>
    </submittedName>
</protein>
<evidence type="ECO:0000256" key="1">
    <source>
        <dbReference type="SAM" id="MobiDB-lite"/>
    </source>
</evidence>